<dbReference type="HAMAP" id="MF_00076">
    <property type="entry name" value="HisB"/>
    <property type="match status" value="1"/>
</dbReference>
<dbReference type="InterPro" id="IPR020565">
    <property type="entry name" value="ImidazoleglycerP_deHydtase_CS"/>
</dbReference>
<dbReference type="RefSeq" id="WP_023353875.1">
    <property type="nucleotide sequence ID" value="NZ_KI535367.1"/>
</dbReference>
<keyword evidence="5 6" id="KW-0456">Lyase</keyword>
<dbReference type="Pfam" id="PF00475">
    <property type="entry name" value="IGPD"/>
    <property type="match status" value="1"/>
</dbReference>
<evidence type="ECO:0000256" key="6">
    <source>
        <dbReference type="HAMAP-Rule" id="MF_00076"/>
    </source>
</evidence>
<organism evidence="8 9">
    <name type="scientific">Catonella morbi ATCC 51271</name>
    <dbReference type="NCBI Taxonomy" id="592026"/>
    <lineage>
        <taxon>Bacteria</taxon>
        <taxon>Bacillati</taxon>
        <taxon>Bacillota</taxon>
        <taxon>Clostridia</taxon>
        <taxon>Lachnospirales</taxon>
        <taxon>Lachnospiraceae</taxon>
        <taxon>Catonella</taxon>
    </lineage>
</organism>
<dbReference type="PANTHER" id="PTHR23133:SF2">
    <property type="entry name" value="IMIDAZOLEGLYCEROL-PHOSPHATE DEHYDRATASE"/>
    <property type="match status" value="1"/>
</dbReference>
<dbReference type="EMBL" id="ACIL03000007">
    <property type="protein sequence ID" value="ESL03826.1"/>
    <property type="molecule type" value="Genomic_DNA"/>
</dbReference>
<evidence type="ECO:0000313" key="9">
    <source>
        <dbReference type="Proteomes" id="UP000018227"/>
    </source>
</evidence>
<evidence type="ECO:0000256" key="3">
    <source>
        <dbReference type="ARBA" id="ARBA00022605"/>
    </source>
</evidence>
<dbReference type="eggNOG" id="COG0131">
    <property type="taxonomic scope" value="Bacteria"/>
</dbReference>
<dbReference type="UniPathway" id="UPA00031">
    <property type="reaction ID" value="UER00011"/>
</dbReference>
<dbReference type="InterPro" id="IPR020568">
    <property type="entry name" value="Ribosomal_Su5_D2-typ_SF"/>
</dbReference>
<comment type="caution">
    <text evidence="8">The sequence shown here is derived from an EMBL/GenBank/DDBJ whole genome shotgun (WGS) entry which is preliminary data.</text>
</comment>
<evidence type="ECO:0000256" key="2">
    <source>
        <dbReference type="ARBA" id="ARBA00016664"/>
    </source>
</evidence>
<dbReference type="NCBIfam" id="NF002111">
    <property type="entry name" value="PRK00951.2-1"/>
    <property type="match status" value="1"/>
</dbReference>
<dbReference type="SUPFAM" id="SSF54211">
    <property type="entry name" value="Ribosomal protein S5 domain 2-like"/>
    <property type="match status" value="2"/>
</dbReference>
<dbReference type="HOGENOM" id="CLU_044308_3_0_9"/>
<keyword evidence="4 6" id="KW-0368">Histidine biosynthesis</keyword>
<dbReference type="GO" id="GO:0004424">
    <property type="term" value="F:imidazoleglycerol-phosphate dehydratase activity"/>
    <property type="evidence" value="ECO:0007669"/>
    <property type="project" value="UniProtKB-UniRule"/>
</dbReference>
<evidence type="ECO:0000256" key="5">
    <source>
        <dbReference type="ARBA" id="ARBA00023239"/>
    </source>
</evidence>
<dbReference type="GO" id="GO:0005737">
    <property type="term" value="C:cytoplasm"/>
    <property type="evidence" value="ECO:0007669"/>
    <property type="project" value="UniProtKB-SubCell"/>
</dbReference>
<reference evidence="8 9" key="1">
    <citation type="submission" date="2013-06" db="EMBL/GenBank/DDBJ databases">
        <authorList>
            <person name="Weinstock G."/>
            <person name="Sodergren E."/>
            <person name="Clifton S."/>
            <person name="Fulton L."/>
            <person name="Fulton B."/>
            <person name="Courtney L."/>
            <person name="Fronick C."/>
            <person name="Harrison M."/>
            <person name="Strong C."/>
            <person name="Farmer C."/>
            <person name="Delahaunty K."/>
            <person name="Markovic C."/>
            <person name="Hall O."/>
            <person name="Minx P."/>
            <person name="Tomlinson C."/>
            <person name="Mitreva M."/>
            <person name="Nelson J."/>
            <person name="Hou S."/>
            <person name="Wollam A."/>
            <person name="Pepin K.H."/>
            <person name="Johnson M."/>
            <person name="Bhonagiri V."/>
            <person name="Nash W.E."/>
            <person name="Warren W."/>
            <person name="Chinwalla A."/>
            <person name="Mardis E.R."/>
            <person name="Wilson R.K."/>
        </authorList>
    </citation>
    <scope>NUCLEOTIDE SEQUENCE [LARGE SCALE GENOMIC DNA]</scope>
    <source>
        <strain evidence="8 9">ATCC 51271</strain>
    </source>
</reference>
<dbReference type="PROSITE" id="PS00955">
    <property type="entry name" value="IGP_DEHYDRATASE_2"/>
    <property type="match status" value="1"/>
</dbReference>
<dbReference type="PANTHER" id="PTHR23133">
    <property type="entry name" value="IMIDAZOLEGLYCEROL-PHOSPHATE DEHYDRATASE HIS7"/>
    <property type="match status" value="1"/>
</dbReference>
<dbReference type="EC" id="4.2.1.19" evidence="6 7"/>
<evidence type="ECO:0000256" key="7">
    <source>
        <dbReference type="RuleBase" id="RU000599"/>
    </source>
</evidence>
<dbReference type="Proteomes" id="UP000018227">
    <property type="component" value="Unassembled WGS sequence"/>
</dbReference>
<dbReference type="FunFam" id="3.30.230.40:FF:000003">
    <property type="entry name" value="Imidazoleglycerol-phosphate dehydratase HisB"/>
    <property type="match status" value="1"/>
</dbReference>
<comment type="similarity">
    <text evidence="6 7">Belongs to the imidazoleglycerol-phosphate dehydratase family.</text>
</comment>
<protein>
    <recommendedName>
        <fullName evidence="2 6">Imidazoleglycerol-phosphate dehydratase</fullName>
        <shortName evidence="6">IGPD</shortName>
        <ecNumber evidence="6 7">4.2.1.19</ecNumber>
    </recommendedName>
</protein>
<dbReference type="STRING" id="592026.GCWU0000282_000993"/>
<evidence type="ECO:0000256" key="4">
    <source>
        <dbReference type="ARBA" id="ARBA00023102"/>
    </source>
</evidence>
<proteinExistence type="inferred from homology"/>
<dbReference type="InterPro" id="IPR038494">
    <property type="entry name" value="IGPD_sf"/>
</dbReference>
<comment type="pathway">
    <text evidence="1 6 7">Amino-acid biosynthesis; L-histidine biosynthesis; L-histidine from 5-phospho-alpha-D-ribose 1-diphosphate: step 6/9.</text>
</comment>
<keyword evidence="6" id="KW-0963">Cytoplasm</keyword>
<dbReference type="CDD" id="cd07914">
    <property type="entry name" value="IGPD"/>
    <property type="match status" value="1"/>
</dbReference>
<keyword evidence="9" id="KW-1185">Reference proteome</keyword>
<sequence>MRKADIKRETAETKIELSLDLDGNIENSEISTGVGFLDHMLTLFSRYAGIELKVKCKGDTWVDDHHSVEDIGIVLGLALKDALGDKKGIVRFGEACQPMDESLVLTALDISGRGRFYTDLHFLTEKIGTFDTELVAEFMTAFANNAGITLHIRQFAGTNSHHIAEAAFKGLGRALRVAVSTDSRFNDKIPSTKGLLG</sequence>
<gene>
    <name evidence="6" type="primary">hisB</name>
    <name evidence="8" type="ORF">GCWU0000282_000993</name>
</gene>
<dbReference type="AlphaFoldDB" id="V2Y814"/>
<comment type="catalytic activity">
    <reaction evidence="6 7">
        <text>D-erythro-1-(imidazol-4-yl)glycerol 3-phosphate = 3-(imidazol-4-yl)-2-oxopropyl phosphate + H2O</text>
        <dbReference type="Rhea" id="RHEA:11040"/>
        <dbReference type="ChEBI" id="CHEBI:15377"/>
        <dbReference type="ChEBI" id="CHEBI:57766"/>
        <dbReference type="ChEBI" id="CHEBI:58278"/>
        <dbReference type="EC" id="4.2.1.19"/>
    </reaction>
</comment>
<accession>V2Y814</accession>
<keyword evidence="3 6" id="KW-0028">Amino-acid biosynthesis</keyword>
<dbReference type="InterPro" id="IPR000807">
    <property type="entry name" value="ImidazoleglycerolP_deHydtase"/>
</dbReference>
<dbReference type="PROSITE" id="PS00954">
    <property type="entry name" value="IGP_DEHYDRATASE_1"/>
    <property type="match status" value="1"/>
</dbReference>
<dbReference type="NCBIfam" id="NF002114">
    <property type="entry name" value="PRK00951.2-4"/>
    <property type="match status" value="1"/>
</dbReference>
<dbReference type="OrthoDB" id="9790411at2"/>
<dbReference type="FunFam" id="3.30.230.40:FF:000001">
    <property type="entry name" value="Imidazoleglycerol-phosphate dehydratase HisB"/>
    <property type="match status" value="1"/>
</dbReference>
<evidence type="ECO:0000256" key="1">
    <source>
        <dbReference type="ARBA" id="ARBA00005047"/>
    </source>
</evidence>
<evidence type="ECO:0000313" key="8">
    <source>
        <dbReference type="EMBL" id="ESL03826.1"/>
    </source>
</evidence>
<dbReference type="Gene3D" id="3.30.230.40">
    <property type="entry name" value="Imidazole glycerol phosphate dehydratase, domain 1"/>
    <property type="match status" value="2"/>
</dbReference>
<comment type="subcellular location">
    <subcellularLocation>
        <location evidence="6 7">Cytoplasm</location>
    </subcellularLocation>
</comment>
<name>V2Y814_9FIRM</name>
<dbReference type="GO" id="GO:0000105">
    <property type="term" value="P:L-histidine biosynthetic process"/>
    <property type="evidence" value="ECO:0007669"/>
    <property type="project" value="UniProtKB-UniRule"/>
</dbReference>